<evidence type="ECO:0000313" key="3">
    <source>
        <dbReference type="Proteomes" id="UP000887229"/>
    </source>
</evidence>
<organism evidence="2 3">
    <name type="scientific">Emericellopsis atlantica</name>
    <dbReference type="NCBI Taxonomy" id="2614577"/>
    <lineage>
        <taxon>Eukaryota</taxon>
        <taxon>Fungi</taxon>
        <taxon>Dikarya</taxon>
        <taxon>Ascomycota</taxon>
        <taxon>Pezizomycotina</taxon>
        <taxon>Sordariomycetes</taxon>
        <taxon>Hypocreomycetidae</taxon>
        <taxon>Hypocreales</taxon>
        <taxon>Bionectriaceae</taxon>
        <taxon>Emericellopsis</taxon>
    </lineage>
</organism>
<comment type="caution">
    <text evidence="2">The sequence shown here is derived from an EMBL/GenBank/DDBJ whole genome shotgun (WGS) entry which is preliminary data.</text>
</comment>
<keyword evidence="1" id="KW-0732">Signal</keyword>
<dbReference type="RefSeq" id="XP_046120805.1">
    <property type="nucleotide sequence ID" value="XM_046266327.1"/>
</dbReference>
<protein>
    <submittedName>
        <fullName evidence="2">Uncharacterized protein</fullName>
    </submittedName>
</protein>
<name>A0A9P7ZS92_9HYPO</name>
<evidence type="ECO:0000256" key="1">
    <source>
        <dbReference type="SAM" id="SignalP"/>
    </source>
</evidence>
<dbReference type="AlphaFoldDB" id="A0A9P7ZS92"/>
<dbReference type="GeneID" id="70297230"/>
<sequence>MRFIYSATTFLAAFALAAPQSHPSSELEHEDDFDNDHKKDLQYITAWCNSDEECASGCCAAISHDEAICSAPLVAYLEGKYGCGFGDSTKKIAQGIDVTLPGFNNVGTGNKAQFITGQCWSDDDCASGCCAGHKDHKGGFCSAKLIAEQDGRTGCGYLE</sequence>
<feature type="chain" id="PRO_5040130086" evidence="1">
    <location>
        <begin position="20"/>
        <end position="159"/>
    </location>
</feature>
<proteinExistence type="predicted"/>
<dbReference type="EMBL" id="MU251247">
    <property type="protein sequence ID" value="KAG9256881.1"/>
    <property type="molecule type" value="Genomic_DNA"/>
</dbReference>
<dbReference type="Proteomes" id="UP000887229">
    <property type="component" value="Unassembled WGS sequence"/>
</dbReference>
<accession>A0A9P7ZS92</accession>
<reference evidence="2" key="1">
    <citation type="journal article" date="2021" name="IMA Fungus">
        <title>Genomic characterization of three marine fungi, including Emericellopsis atlantica sp. nov. with signatures of a generalist lifestyle and marine biomass degradation.</title>
        <authorList>
            <person name="Hagestad O.C."/>
            <person name="Hou L."/>
            <person name="Andersen J.H."/>
            <person name="Hansen E.H."/>
            <person name="Altermark B."/>
            <person name="Li C."/>
            <person name="Kuhnert E."/>
            <person name="Cox R.J."/>
            <person name="Crous P.W."/>
            <person name="Spatafora J.W."/>
            <person name="Lail K."/>
            <person name="Amirebrahimi M."/>
            <person name="Lipzen A."/>
            <person name="Pangilinan J."/>
            <person name="Andreopoulos W."/>
            <person name="Hayes R.D."/>
            <person name="Ng V."/>
            <person name="Grigoriev I.V."/>
            <person name="Jackson S.A."/>
            <person name="Sutton T.D.S."/>
            <person name="Dobson A.D.W."/>
            <person name="Rama T."/>
        </authorList>
    </citation>
    <scope>NUCLEOTIDE SEQUENCE</scope>
    <source>
        <strain evidence="2">TS7</strain>
    </source>
</reference>
<gene>
    <name evidence="2" type="ORF">F5Z01DRAFT_697650</name>
</gene>
<dbReference type="OrthoDB" id="2132010at2759"/>
<keyword evidence="3" id="KW-1185">Reference proteome</keyword>
<evidence type="ECO:0000313" key="2">
    <source>
        <dbReference type="EMBL" id="KAG9256881.1"/>
    </source>
</evidence>
<feature type="signal peptide" evidence="1">
    <location>
        <begin position="1"/>
        <end position="19"/>
    </location>
</feature>